<dbReference type="AlphaFoldDB" id="A0A6J7CZJ1"/>
<name>A0A6J7CZJ1_9ZZZZ</name>
<reference evidence="2" key="1">
    <citation type="submission" date="2020-05" db="EMBL/GenBank/DDBJ databases">
        <authorList>
            <person name="Chiriac C."/>
            <person name="Salcher M."/>
            <person name="Ghai R."/>
            <person name="Kavagutti S V."/>
        </authorList>
    </citation>
    <scope>NUCLEOTIDE SEQUENCE</scope>
</reference>
<evidence type="ECO:0000313" key="2">
    <source>
        <dbReference type="EMBL" id="CAB4864232.1"/>
    </source>
</evidence>
<evidence type="ECO:0000256" key="1">
    <source>
        <dbReference type="SAM" id="MobiDB-lite"/>
    </source>
</evidence>
<protein>
    <submittedName>
        <fullName evidence="2">Unannotated protein</fullName>
    </submittedName>
</protein>
<accession>A0A6J7CZJ1</accession>
<gene>
    <name evidence="2" type="ORF">UFOPK3317_00574</name>
</gene>
<proteinExistence type="predicted"/>
<feature type="region of interest" description="Disordered" evidence="1">
    <location>
        <begin position="22"/>
        <end position="52"/>
    </location>
</feature>
<sequence length="52" mass="5564">MAFVHAIEYTNGDDTAVREAPFDLGLPDNSRHAGSTGRATTTDAFSPEPLRS</sequence>
<dbReference type="EMBL" id="CAFBLK010000077">
    <property type="protein sequence ID" value="CAB4864232.1"/>
    <property type="molecule type" value="Genomic_DNA"/>
</dbReference>
<organism evidence="2">
    <name type="scientific">freshwater metagenome</name>
    <dbReference type="NCBI Taxonomy" id="449393"/>
    <lineage>
        <taxon>unclassified sequences</taxon>
        <taxon>metagenomes</taxon>
        <taxon>ecological metagenomes</taxon>
    </lineage>
</organism>